<dbReference type="InterPro" id="IPR000415">
    <property type="entry name" value="Nitroreductase-like"/>
</dbReference>
<comment type="similarity">
    <text evidence="2">Belongs to the nitroreductase family.</text>
</comment>
<proteinExistence type="inferred from homology"/>
<evidence type="ECO:0000313" key="8">
    <source>
        <dbReference type="Proteomes" id="UP000824249"/>
    </source>
</evidence>
<accession>A0A9D1VTZ3</accession>
<evidence type="ECO:0000256" key="5">
    <source>
        <dbReference type="ARBA" id="ARBA00023002"/>
    </source>
</evidence>
<dbReference type="InterPro" id="IPR029479">
    <property type="entry name" value="Nitroreductase"/>
</dbReference>
<dbReference type="SUPFAM" id="SSF55469">
    <property type="entry name" value="FMN-dependent nitroreductase-like"/>
    <property type="match status" value="1"/>
</dbReference>
<name>A0A9D1VTZ3_9FIRM</name>
<sequence>MDCSEAIRALRSVRKFKEGVKIPSEHLKLLLEAAMCAPSAVNSRPWEFFIAESEEAKAALMAAHPASRMLATASLAIVVCGRPELQPNFEFWPQDCAAAVENILLQATALGYGSCWCGCFPAQPRTDAVRRALGGNSVPVAIVAIGVPDEQPAQKGFFDPDRVRFMR</sequence>
<feature type="domain" description="Nitroreductase" evidence="6">
    <location>
        <begin position="8"/>
        <end position="62"/>
    </location>
</feature>
<dbReference type="EMBL" id="DXFD01000063">
    <property type="protein sequence ID" value="HIX46911.1"/>
    <property type="molecule type" value="Genomic_DNA"/>
</dbReference>
<dbReference type="Proteomes" id="UP000824249">
    <property type="component" value="Unassembled WGS sequence"/>
</dbReference>
<keyword evidence="4" id="KW-0288">FMN</keyword>
<dbReference type="AlphaFoldDB" id="A0A9D1VTZ3"/>
<evidence type="ECO:0000313" key="7">
    <source>
        <dbReference type="EMBL" id="HIX46911.1"/>
    </source>
</evidence>
<feature type="domain" description="Nitroreductase" evidence="6">
    <location>
        <begin position="92"/>
        <end position="146"/>
    </location>
</feature>
<evidence type="ECO:0000256" key="3">
    <source>
        <dbReference type="ARBA" id="ARBA00022630"/>
    </source>
</evidence>
<evidence type="ECO:0000256" key="2">
    <source>
        <dbReference type="ARBA" id="ARBA00007118"/>
    </source>
</evidence>
<comment type="caution">
    <text evidence="7">The sequence shown here is derived from an EMBL/GenBank/DDBJ whole genome shotgun (WGS) entry which is preliminary data.</text>
</comment>
<evidence type="ECO:0000256" key="4">
    <source>
        <dbReference type="ARBA" id="ARBA00022643"/>
    </source>
</evidence>
<dbReference type="GO" id="GO:0016491">
    <property type="term" value="F:oxidoreductase activity"/>
    <property type="evidence" value="ECO:0007669"/>
    <property type="project" value="UniProtKB-KW"/>
</dbReference>
<keyword evidence="3" id="KW-0285">Flavoprotein</keyword>
<dbReference type="PANTHER" id="PTHR43673">
    <property type="entry name" value="NAD(P)H NITROREDUCTASE YDGI-RELATED"/>
    <property type="match status" value="1"/>
</dbReference>
<reference evidence="7" key="2">
    <citation type="submission" date="2021-04" db="EMBL/GenBank/DDBJ databases">
        <authorList>
            <person name="Gilroy R."/>
        </authorList>
    </citation>
    <scope>NUCLEOTIDE SEQUENCE</scope>
    <source>
        <strain evidence="7">26628</strain>
    </source>
</reference>
<reference evidence="7" key="1">
    <citation type="journal article" date="2021" name="PeerJ">
        <title>Extensive microbial diversity within the chicken gut microbiome revealed by metagenomics and culture.</title>
        <authorList>
            <person name="Gilroy R."/>
            <person name="Ravi A."/>
            <person name="Getino M."/>
            <person name="Pursley I."/>
            <person name="Horton D.L."/>
            <person name="Alikhan N.F."/>
            <person name="Baker D."/>
            <person name="Gharbi K."/>
            <person name="Hall N."/>
            <person name="Watson M."/>
            <person name="Adriaenssens E.M."/>
            <person name="Foster-Nyarko E."/>
            <person name="Jarju S."/>
            <person name="Secka A."/>
            <person name="Antonio M."/>
            <person name="Oren A."/>
            <person name="Chaudhuri R.R."/>
            <person name="La Ragione R."/>
            <person name="Hildebrand F."/>
            <person name="Pallen M.J."/>
        </authorList>
    </citation>
    <scope>NUCLEOTIDE SEQUENCE</scope>
    <source>
        <strain evidence="7">26628</strain>
    </source>
</reference>
<evidence type="ECO:0000256" key="1">
    <source>
        <dbReference type="ARBA" id="ARBA00001917"/>
    </source>
</evidence>
<protein>
    <submittedName>
        <fullName evidence="7">Nitroreductase family protein</fullName>
    </submittedName>
</protein>
<evidence type="ECO:0000259" key="6">
    <source>
        <dbReference type="Pfam" id="PF00881"/>
    </source>
</evidence>
<gene>
    <name evidence="7" type="ORF">H9737_04380</name>
</gene>
<dbReference type="Gene3D" id="3.40.109.10">
    <property type="entry name" value="NADH Oxidase"/>
    <property type="match status" value="1"/>
</dbReference>
<organism evidence="7 8">
    <name type="scientific">Candidatus Borkfalkia faecigallinarum</name>
    <dbReference type="NCBI Taxonomy" id="2838509"/>
    <lineage>
        <taxon>Bacteria</taxon>
        <taxon>Bacillati</taxon>
        <taxon>Bacillota</taxon>
        <taxon>Clostridia</taxon>
        <taxon>Christensenellales</taxon>
        <taxon>Christensenellaceae</taxon>
        <taxon>Candidatus Borkfalkia</taxon>
    </lineage>
</organism>
<dbReference type="PANTHER" id="PTHR43673:SF2">
    <property type="entry name" value="NITROREDUCTASE"/>
    <property type="match status" value="1"/>
</dbReference>
<keyword evidence="5" id="KW-0560">Oxidoreductase</keyword>
<comment type="cofactor">
    <cofactor evidence="1">
        <name>FMN</name>
        <dbReference type="ChEBI" id="CHEBI:58210"/>
    </cofactor>
</comment>
<dbReference type="Pfam" id="PF00881">
    <property type="entry name" value="Nitroreductase"/>
    <property type="match status" value="2"/>
</dbReference>